<evidence type="ECO:0000313" key="3">
    <source>
        <dbReference type="Proteomes" id="UP000228380"/>
    </source>
</evidence>
<gene>
    <name evidence="4" type="primary">LOC120112585</name>
</gene>
<protein>
    <submittedName>
        <fullName evidence="4">Uncharacterized protein LOC120112585</fullName>
    </submittedName>
</protein>
<feature type="transmembrane region" description="Helical" evidence="2">
    <location>
        <begin position="20"/>
        <end position="39"/>
    </location>
</feature>
<keyword evidence="3" id="KW-1185">Reference proteome</keyword>
<accession>A0A8B9AMW2</accession>
<dbReference type="PANTHER" id="PTHR36369:SF1">
    <property type="entry name" value="TRANSMEMBRANE PROTEIN"/>
    <property type="match status" value="1"/>
</dbReference>
<proteinExistence type="predicted"/>
<feature type="region of interest" description="Disordered" evidence="1">
    <location>
        <begin position="106"/>
        <end position="128"/>
    </location>
</feature>
<keyword evidence="2" id="KW-1133">Transmembrane helix</keyword>
<keyword evidence="2" id="KW-0812">Transmembrane</keyword>
<feature type="compositionally biased region" description="Acidic residues" evidence="1">
    <location>
        <begin position="106"/>
        <end position="115"/>
    </location>
</feature>
<dbReference type="OrthoDB" id="1921606at2759"/>
<dbReference type="KEGG" id="pda:120112585"/>
<keyword evidence="2" id="KW-0472">Membrane</keyword>
<feature type="compositionally biased region" description="Pro residues" evidence="1">
    <location>
        <begin position="52"/>
        <end position="61"/>
    </location>
</feature>
<evidence type="ECO:0000256" key="1">
    <source>
        <dbReference type="SAM" id="MobiDB-lite"/>
    </source>
</evidence>
<dbReference type="PANTHER" id="PTHR36369">
    <property type="entry name" value="TRANSMEMBRANE PROTEIN"/>
    <property type="match status" value="1"/>
</dbReference>
<reference evidence="3" key="1">
    <citation type="journal article" date="2019" name="Nat. Commun.">
        <title>Genome-wide association mapping of date palm fruit traits.</title>
        <authorList>
            <person name="Hazzouri K.M."/>
            <person name="Gros-Balthazard M."/>
            <person name="Flowers J.M."/>
            <person name="Copetti D."/>
            <person name="Lemansour A."/>
            <person name="Lebrun M."/>
            <person name="Masmoudi K."/>
            <person name="Ferrand S."/>
            <person name="Dhar M.I."/>
            <person name="Fresquez Z.A."/>
            <person name="Rosas U."/>
            <person name="Zhang J."/>
            <person name="Talag J."/>
            <person name="Lee S."/>
            <person name="Kudrna D."/>
            <person name="Powell R.F."/>
            <person name="Leitch I.J."/>
            <person name="Krueger R.R."/>
            <person name="Wing R.A."/>
            <person name="Amiri K.M.A."/>
            <person name="Purugganan M.D."/>
        </authorList>
    </citation>
    <scope>NUCLEOTIDE SEQUENCE [LARGE SCALE GENOMIC DNA]</scope>
    <source>
        <strain evidence="3">cv. Khalas</strain>
    </source>
</reference>
<name>A0A8B9AMW2_PHODC</name>
<dbReference type="AlphaFoldDB" id="A0A8B9AMW2"/>
<evidence type="ECO:0000256" key="2">
    <source>
        <dbReference type="SAM" id="Phobius"/>
    </source>
</evidence>
<feature type="compositionally biased region" description="Pro residues" evidence="1">
    <location>
        <begin position="69"/>
        <end position="79"/>
    </location>
</feature>
<sequence length="188" mass="19943">MELLEMPLVLRLQSLPAAAAGGGSLWACLAVLAAALGLWRIRAVGSRAEASLPPPTPPPKLGPAEPAQAPAPAPAPAPPQCHVEDISTPKARFTAYYDSCDRLDVEDDGDDEAEVDSGREVDGVSDGRAPLTAPWEGFGWEGLMVRRRGDLGWYRYQDLTALNGSVVRLWDGNGVLTATSRRTSLIGS</sequence>
<dbReference type="GeneID" id="120112585"/>
<reference evidence="4" key="2">
    <citation type="submission" date="2025-08" db="UniProtKB">
        <authorList>
            <consortium name="RefSeq"/>
        </authorList>
    </citation>
    <scope>IDENTIFICATION</scope>
    <source>
        <tissue evidence="4">Young leaves</tissue>
    </source>
</reference>
<evidence type="ECO:0000313" key="4">
    <source>
        <dbReference type="RefSeq" id="XP_038988096.1"/>
    </source>
</evidence>
<feature type="region of interest" description="Disordered" evidence="1">
    <location>
        <begin position="48"/>
        <end position="84"/>
    </location>
</feature>
<dbReference type="RefSeq" id="XP_038988096.1">
    <property type="nucleotide sequence ID" value="XM_039132168.1"/>
</dbReference>
<dbReference type="Proteomes" id="UP000228380">
    <property type="component" value="Chromosome 11"/>
</dbReference>
<organism evidence="3 4">
    <name type="scientific">Phoenix dactylifera</name>
    <name type="common">Date palm</name>
    <dbReference type="NCBI Taxonomy" id="42345"/>
    <lineage>
        <taxon>Eukaryota</taxon>
        <taxon>Viridiplantae</taxon>
        <taxon>Streptophyta</taxon>
        <taxon>Embryophyta</taxon>
        <taxon>Tracheophyta</taxon>
        <taxon>Spermatophyta</taxon>
        <taxon>Magnoliopsida</taxon>
        <taxon>Liliopsida</taxon>
        <taxon>Arecaceae</taxon>
        <taxon>Coryphoideae</taxon>
        <taxon>Phoeniceae</taxon>
        <taxon>Phoenix</taxon>
    </lineage>
</organism>